<dbReference type="Pfam" id="PF07578">
    <property type="entry name" value="LAB_N"/>
    <property type="match status" value="1"/>
</dbReference>
<reference evidence="3 4" key="1">
    <citation type="journal article" date="2019" name="Nat. Microbiol.">
        <title>Mediterranean grassland soil C-N compound turnover is dependent on rainfall and depth, and is mediated by genomically divergent microorganisms.</title>
        <authorList>
            <person name="Diamond S."/>
            <person name="Andeer P.F."/>
            <person name="Li Z."/>
            <person name="Crits-Christoph A."/>
            <person name="Burstein D."/>
            <person name="Anantharaman K."/>
            <person name="Lane K.R."/>
            <person name="Thomas B.C."/>
            <person name="Pan C."/>
            <person name="Northen T.R."/>
            <person name="Banfield J.F."/>
        </authorList>
    </citation>
    <scope>NUCLEOTIDE SEQUENCE [LARGE SCALE GENOMIC DNA]</scope>
    <source>
        <strain evidence="3">WS_10</strain>
    </source>
</reference>
<dbReference type="SMART" id="SM01259">
    <property type="entry name" value="LAB_N"/>
    <property type="match status" value="1"/>
</dbReference>
<evidence type="ECO:0000256" key="1">
    <source>
        <dbReference type="SAM" id="Phobius"/>
    </source>
</evidence>
<keyword evidence="1" id="KW-0472">Membrane</keyword>
<dbReference type="EMBL" id="VBPA01000013">
    <property type="protein sequence ID" value="TMQ73294.1"/>
    <property type="molecule type" value="Genomic_DNA"/>
</dbReference>
<dbReference type="GO" id="GO:0016020">
    <property type="term" value="C:membrane"/>
    <property type="evidence" value="ECO:0007669"/>
    <property type="project" value="GOC"/>
</dbReference>
<feature type="transmembrane region" description="Helical" evidence="1">
    <location>
        <begin position="67"/>
        <end position="84"/>
    </location>
</feature>
<name>A0A538UBN2_UNCEI</name>
<keyword evidence="1" id="KW-0812">Transmembrane</keyword>
<gene>
    <name evidence="3" type="ORF">E6K80_00525</name>
</gene>
<comment type="caution">
    <text evidence="3">The sequence shown here is derived from an EMBL/GenBank/DDBJ whole genome shotgun (WGS) entry which is preliminary data.</text>
</comment>
<dbReference type="AlphaFoldDB" id="A0A538UBN2"/>
<dbReference type="GO" id="GO:0009245">
    <property type="term" value="P:lipid A biosynthetic process"/>
    <property type="evidence" value="ECO:0007669"/>
    <property type="project" value="InterPro"/>
</dbReference>
<feature type="transmembrane region" description="Helical" evidence="1">
    <location>
        <begin position="44"/>
        <end position="61"/>
    </location>
</feature>
<evidence type="ECO:0000313" key="3">
    <source>
        <dbReference type="EMBL" id="TMQ73294.1"/>
    </source>
</evidence>
<organism evidence="3 4">
    <name type="scientific">Eiseniibacteriota bacterium</name>
    <dbReference type="NCBI Taxonomy" id="2212470"/>
    <lineage>
        <taxon>Bacteria</taxon>
        <taxon>Candidatus Eiseniibacteriota</taxon>
    </lineage>
</organism>
<feature type="domain" description="Lipid A biosynthesis N-terminal" evidence="2">
    <location>
        <begin position="14"/>
        <end position="85"/>
    </location>
</feature>
<dbReference type="Proteomes" id="UP000319836">
    <property type="component" value="Unassembled WGS sequence"/>
</dbReference>
<feature type="transmembrane region" description="Helical" evidence="1">
    <location>
        <begin position="12"/>
        <end position="32"/>
    </location>
</feature>
<dbReference type="GO" id="GO:0008915">
    <property type="term" value="F:lipid-A-disaccharide synthase activity"/>
    <property type="evidence" value="ECO:0007669"/>
    <property type="project" value="InterPro"/>
</dbReference>
<keyword evidence="1" id="KW-1133">Transmembrane helix</keyword>
<protein>
    <submittedName>
        <fullName evidence="3">Lipid A biosynthesis protein</fullName>
    </submittedName>
</protein>
<evidence type="ECO:0000259" key="2">
    <source>
        <dbReference type="SMART" id="SM01259"/>
    </source>
</evidence>
<evidence type="ECO:0000313" key="4">
    <source>
        <dbReference type="Proteomes" id="UP000319836"/>
    </source>
</evidence>
<proteinExistence type="predicted"/>
<dbReference type="InterPro" id="IPR011499">
    <property type="entry name" value="Lipid_A_biosynth_N"/>
</dbReference>
<sequence length="92" mass="10446">MKDWFLSPTGWYALGFAGQILFGSRFFVQWIVSERRGRVVIPGLFWYLSLVGGIALLLYAIHRKDPVFAIGQGAGLLIYVRNLALMRRETPS</sequence>
<accession>A0A538UBN2</accession>